<name>A0A553ZXN8_9BACI</name>
<gene>
    <name evidence="2" type="ORF">FN960_12730</name>
</gene>
<comment type="caution">
    <text evidence="2">The sequence shown here is derived from an EMBL/GenBank/DDBJ whole genome shotgun (WGS) entry which is preliminary data.</text>
</comment>
<dbReference type="Proteomes" id="UP000318521">
    <property type="component" value="Unassembled WGS sequence"/>
</dbReference>
<dbReference type="EMBL" id="VLXZ01000007">
    <property type="protein sequence ID" value="TSB46221.1"/>
    <property type="molecule type" value="Genomic_DNA"/>
</dbReference>
<keyword evidence="3" id="KW-1185">Reference proteome</keyword>
<feature type="transmembrane region" description="Helical" evidence="1">
    <location>
        <begin position="191"/>
        <end position="215"/>
    </location>
</feature>
<evidence type="ECO:0000313" key="2">
    <source>
        <dbReference type="EMBL" id="TSB46221.1"/>
    </source>
</evidence>
<evidence type="ECO:0000313" key="3">
    <source>
        <dbReference type="Proteomes" id="UP000318521"/>
    </source>
</evidence>
<dbReference type="AlphaFoldDB" id="A0A553ZXN8"/>
<accession>A0A553ZXN8</accession>
<keyword evidence="1" id="KW-1133">Transmembrane helix</keyword>
<reference evidence="2 3" key="1">
    <citation type="submission" date="2019-07" db="EMBL/GenBank/DDBJ databases">
        <authorList>
            <person name="Park Y.J."/>
            <person name="Jeong S.E."/>
            <person name="Jung H.S."/>
        </authorList>
    </citation>
    <scope>NUCLEOTIDE SEQUENCE [LARGE SCALE GENOMIC DNA]</scope>
    <source>
        <strain evidence="3">P16(2019)</strain>
    </source>
</reference>
<organism evidence="2 3">
    <name type="scientific">Alkalicoccobacillus porphyridii</name>
    <dbReference type="NCBI Taxonomy" id="2597270"/>
    <lineage>
        <taxon>Bacteria</taxon>
        <taxon>Bacillati</taxon>
        <taxon>Bacillota</taxon>
        <taxon>Bacilli</taxon>
        <taxon>Bacillales</taxon>
        <taxon>Bacillaceae</taxon>
        <taxon>Alkalicoccobacillus</taxon>
    </lineage>
</organism>
<feature type="transmembrane region" description="Helical" evidence="1">
    <location>
        <begin position="227"/>
        <end position="250"/>
    </location>
</feature>
<sequence length="255" mass="29326">MRQLVISELERLWQMKMVKILLLLFIGISIFSAYFLTWFDLGIYTIDSETPLNTVNFPWFLLREVSFFVLLVIMPLLCIIVLNSPVKSKAYYLILSRPFSRLEFLLSKWGTLLLAAIFITIFIFIIGLVSGSLFYQIPEYVTFYNDQTRFSVIEGYMYSFKLYFSFLGIIITVIALSSVLAILAPNPIITYFLLMISYVIPIYFSSELSFFLLPIQSIFISLSESGFPLLYMVLPLIAAVGGGISSLLWLKQDFK</sequence>
<keyword evidence="1" id="KW-0472">Membrane</keyword>
<proteinExistence type="predicted"/>
<feature type="transmembrane region" description="Helical" evidence="1">
    <location>
        <begin position="111"/>
        <end position="135"/>
    </location>
</feature>
<evidence type="ECO:0000256" key="1">
    <source>
        <dbReference type="SAM" id="Phobius"/>
    </source>
</evidence>
<keyword evidence="1" id="KW-0812">Transmembrane</keyword>
<feature type="transmembrane region" description="Helical" evidence="1">
    <location>
        <begin position="20"/>
        <end position="39"/>
    </location>
</feature>
<dbReference type="RefSeq" id="WP_143849115.1">
    <property type="nucleotide sequence ID" value="NZ_VLXZ01000007.1"/>
</dbReference>
<feature type="transmembrane region" description="Helical" evidence="1">
    <location>
        <begin position="59"/>
        <end position="82"/>
    </location>
</feature>
<feature type="transmembrane region" description="Helical" evidence="1">
    <location>
        <begin position="162"/>
        <end position="184"/>
    </location>
</feature>
<dbReference type="OrthoDB" id="2943698at2"/>
<protein>
    <submittedName>
        <fullName evidence="2">ABC transporter permease</fullName>
    </submittedName>
</protein>